<dbReference type="SMART" id="SM00320">
    <property type="entry name" value="WD40"/>
    <property type="match status" value="8"/>
</dbReference>
<gene>
    <name evidence="5" type="ORF">GFSPODELE1_LOCUS12</name>
</gene>
<evidence type="ECO:0000256" key="3">
    <source>
        <dbReference type="PROSITE-ProRule" id="PRU00221"/>
    </source>
</evidence>
<dbReference type="Proteomes" id="UP001497453">
    <property type="component" value="Chromosome 1"/>
</dbReference>
<feature type="compositionally biased region" description="Polar residues" evidence="4">
    <location>
        <begin position="279"/>
        <end position="288"/>
    </location>
</feature>
<feature type="repeat" description="WD" evidence="3">
    <location>
        <begin position="491"/>
        <end position="532"/>
    </location>
</feature>
<dbReference type="SUPFAM" id="SSF50978">
    <property type="entry name" value="WD40 repeat-like"/>
    <property type="match status" value="1"/>
</dbReference>
<dbReference type="InterPro" id="IPR015943">
    <property type="entry name" value="WD40/YVTN_repeat-like_dom_sf"/>
</dbReference>
<feature type="repeat" description="WD" evidence="3">
    <location>
        <begin position="533"/>
        <end position="574"/>
    </location>
</feature>
<dbReference type="PRINTS" id="PR00320">
    <property type="entry name" value="GPROTEINBRPT"/>
</dbReference>
<feature type="region of interest" description="Disordered" evidence="4">
    <location>
        <begin position="383"/>
        <end position="421"/>
    </location>
</feature>
<keyword evidence="2" id="KW-0677">Repeat</keyword>
<sequence>MKPASLFGKELLHYNYGMACMYPELPMEHAIEIGDVGWFGSDGQFYLLFNATKGESDPRNMNGVPQSFQPLELPRQLFSDSSNHMEAGQVCTSIGVDVSKSRSPTGVECPPITITLQKDKAAFLVSQTTAGRKHIMANDAMPEYMLRNRDNWHRLAQGMRHAVHKDEIVMISGWVKTRSWVLGLGQKRGTTMIVNGVAADNANEGLRVDSTDPSSVTRRGPAQFRLQSGQINPLRDQCIFLNYYKAKSRIFAPPKLEANAGPHNLPDSNEDPDNERFDVTTNNDVETTSGDDDDIEIAEYPPVPSNHHPIDAALDFILESAECDVAIASDVDVHDILEGVPWPDDVNEFLKRRELSLDIGEDKKVGKFSVKDMIVRKYQNLAAHRHDNEPIPPEPTDQPGPSSAEHSDYEQDESTIPTADGRWRASAIIPGKIDGDTFEWPHIKLSEPDDDEAGATCPAAVSPDGKLVAAGFEDAVVRVWDIDTGALMLKLQAHADNVAAVAFSPDCSKLVSGSADGVAIVWSTYTGENLAQLVGHEGDIWCLAYSPDGATVATGSIDCTVKLWDAHTYDIIHTLDDHPSVVQCMAFSSDSSLLVTSAQDQGKVWNTRTGHLVSSLSGHENVVWAVSFSPDGRRIVTGSEDNTSRIWNSATGDELVTIREHTNPVWTVQFSPDGQEVLSGSYDSTISLCDSYLGTQRNLLRNVASTVTSAAYSPDGDYIASGYSDGSVNVWNAKKGTIMADFKGHEDKVKAVIFSPDGQEIVSSSDDGSVRVWSMEDVVRLVPTF</sequence>
<dbReference type="InterPro" id="IPR036322">
    <property type="entry name" value="WD40_repeat_dom_sf"/>
</dbReference>
<name>A0ABP1CGJ4_9APHY</name>
<keyword evidence="1 3" id="KW-0853">WD repeat</keyword>
<evidence type="ECO:0000313" key="5">
    <source>
        <dbReference type="EMBL" id="CAL1693802.1"/>
    </source>
</evidence>
<evidence type="ECO:0000256" key="2">
    <source>
        <dbReference type="ARBA" id="ARBA00022737"/>
    </source>
</evidence>
<reference evidence="6" key="1">
    <citation type="submission" date="2024-04" db="EMBL/GenBank/DDBJ databases">
        <authorList>
            <person name="Shaw F."/>
            <person name="Minotto A."/>
        </authorList>
    </citation>
    <scope>NUCLEOTIDE SEQUENCE [LARGE SCALE GENOMIC DNA]</scope>
</reference>
<dbReference type="PROSITE" id="PS50294">
    <property type="entry name" value="WD_REPEATS_REGION"/>
    <property type="match status" value="6"/>
</dbReference>
<feature type="repeat" description="WD" evidence="3">
    <location>
        <begin position="742"/>
        <end position="776"/>
    </location>
</feature>
<dbReference type="PANTHER" id="PTHR19879:SF9">
    <property type="entry name" value="TRANSCRIPTION INITIATION FACTOR TFIID SUBUNIT 5"/>
    <property type="match status" value="1"/>
</dbReference>
<dbReference type="PROSITE" id="PS00678">
    <property type="entry name" value="WD_REPEATS_1"/>
    <property type="match status" value="1"/>
</dbReference>
<evidence type="ECO:0000313" key="6">
    <source>
        <dbReference type="Proteomes" id="UP001497453"/>
    </source>
</evidence>
<accession>A0ABP1CGJ4</accession>
<dbReference type="InterPro" id="IPR019775">
    <property type="entry name" value="WD40_repeat_CS"/>
</dbReference>
<proteinExistence type="predicted"/>
<feature type="region of interest" description="Disordered" evidence="4">
    <location>
        <begin position="257"/>
        <end position="295"/>
    </location>
</feature>
<dbReference type="EMBL" id="OZ037944">
    <property type="protein sequence ID" value="CAL1693802.1"/>
    <property type="molecule type" value="Genomic_DNA"/>
</dbReference>
<feature type="repeat" description="WD" evidence="3">
    <location>
        <begin position="460"/>
        <end position="490"/>
    </location>
</feature>
<feature type="repeat" description="WD" evidence="3">
    <location>
        <begin position="658"/>
        <end position="688"/>
    </location>
</feature>
<keyword evidence="6" id="KW-1185">Reference proteome</keyword>
<dbReference type="InterPro" id="IPR001680">
    <property type="entry name" value="WD40_rpt"/>
</dbReference>
<dbReference type="PANTHER" id="PTHR19879">
    <property type="entry name" value="TRANSCRIPTION INITIATION FACTOR TFIID"/>
    <property type="match status" value="1"/>
</dbReference>
<feature type="repeat" description="WD" evidence="3">
    <location>
        <begin position="616"/>
        <end position="657"/>
    </location>
</feature>
<evidence type="ECO:0000256" key="1">
    <source>
        <dbReference type="ARBA" id="ARBA00022574"/>
    </source>
</evidence>
<protein>
    <recommendedName>
        <fullName evidence="7">WD40 repeat-like protein</fullName>
    </recommendedName>
</protein>
<organism evidence="5 6">
    <name type="scientific">Somion occarium</name>
    <dbReference type="NCBI Taxonomy" id="3059160"/>
    <lineage>
        <taxon>Eukaryota</taxon>
        <taxon>Fungi</taxon>
        <taxon>Dikarya</taxon>
        <taxon>Basidiomycota</taxon>
        <taxon>Agaricomycotina</taxon>
        <taxon>Agaricomycetes</taxon>
        <taxon>Polyporales</taxon>
        <taxon>Cerrenaceae</taxon>
        <taxon>Somion</taxon>
    </lineage>
</organism>
<feature type="repeat" description="WD" evidence="3">
    <location>
        <begin position="700"/>
        <end position="741"/>
    </location>
</feature>
<dbReference type="PROSITE" id="PS50082">
    <property type="entry name" value="WD_REPEATS_2"/>
    <property type="match status" value="7"/>
</dbReference>
<dbReference type="CDD" id="cd00200">
    <property type="entry name" value="WD40"/>
    <property type="match status" value="1"/>
</dbReference>
<evidence type="ECO:0000256" key="4">
    <source>
        <dbReference type="SAM" id="MobiDB-lite"/>
    </source>
</evidence>
<dbReference type="Gene3D" id="2.130.10.10">
    <property type="entry name" value="YVTN repeat-like/Quinoprotein amine dehydrogenase"/>
    <property type="match status" value="3"/>
</dbReference>
<dbReference type="InterPro" id="IPR020472">
    <property type="entry name" value="WD40_PAC1"/>
</dbReference>
<dbReference type="Pfam" id="PF00400">
    <property type="entry name" value="WD40"/>
    <property type="match status" value="8"/>
</dbReference>
<evidence type="ECO:0008006" key="7">
    <source>
        <dbReference type="Google" id="ProtNLM"/>
    </source>
</evidence>